<keyword evidence="4" id="KW-1185">Reference proteome</keyword>
<protein>
    <submittedName>
        <fullName evidence="3">DUF1559 domain-containing protein</fullName>
    </submittedName>
</protein>
<accession>A0ABP8MHB0</accession>
<evidence type="ECO:0000313" key="4">
    <source>
        <dbReference type="Proteomes" id="UP001500840"/>
    </source>
</evidence>
<gene>
    <name evidence="3" type="ORF">GCM10023156_14300</name>
</gene>
<feature type="transmembrane region" description="Helical" evidence="1">
    <location>
        <begin position="57"/>
        <end position="79"/>
    </location>
</feature>
<evidence type="ECO:0000256" key="1">
    <source>
        <dbReference type="SAM" id="Phobius"/>
    </source>
</evidence>
<sequence length="301" mass="32220">MPYLFTCPHCQTKTQVEDRYSGQRGECVTCGGEIQLPDFASQATPQNIQSTSVSKQFASVVAAIVVMILLLAIGFAAIYQGRQTVGLLQTNRDRTASMRNLEKIAAAMNAYAADHGSYPPPFTTDAAGKPLQSWRVLILPYLGEDELYNLIDRNAAWDTQQNMSVAFSQMPAVYRHPSSQTSGGFSESGYYLVTGDRTLFPSTGPLGPNQVVDDPLKTILVVEASPPVTSGVWTEPVDVDFATLQGIGGSSNNIGGLLDTGAAIVTVDERGHYLDDATPASTLRALVTPRGGEPLADDTLD</sequence>
<dbReference type="EMBL" id="BAABGA010000018">
    <property type="protein sequence ID" value="GAA4449563.1"/>
    <property type="molecule type" value="Genomic_DNA"/>
</dbReference>
<dbReference type="RefSeq" id="WP_339939569.1">
    <property type="nucleotide sequence ID" value="NZ_BAABGA010000018.1"/>
</dbReference>
<comment type="caution">
    <text evidence="3">The sequence shown here is derived from an EMBL/GenBank/DDBJ whole genome shotgun (WGS) entry which is preliminary data.</text>
</comment>
<dbReference type="InterPro" id="IPR011453">
    <property type="entry name" value="DUF1559"/>
</dbReference>
<proteinExistence type="predicted"/>
<dbReference type="Proteomes" id="UP001500840">
    <property type="component" value="Unassembled WGS sequence"/>
</dbReference>
<keyword evidence="1" id="KW-1133">Transmembrane helix</keyword>
<feature type="domain" description="DUF1559" evidence="2">
    <location>
        <begin position="94"/>
        <end position="207"/>
    </location>
</feature>
<evidence type="ECO:0000259" key="2">
    <source>
        <dbReference type="Pfam" id="PF07596"/>
    </source>
</evidence>
<dbReference type="PANTHER" id="PTHR30093:SF2">
    <property type="entry name" value="TYPE II SECRETION SYSTEM PROTEIN H"/>
    <property type="match status" value="1"/>
</dbReference>
<keyword evidence="1" id="KW-0472">Membrane</keyword>
<keyword evidence="1" id="KW-0812">Transmembrane</keyword>
<dbReference type="Pfam" id="PF07596">
    <property type="entry name" value="SBP_bac_10"/>
    <property type="match status" value="1"/>
</dbReference>
<evidence type="ECO:0000313" key="3">
    <source>
        <dbReference type="EMBL" id="GAA4449563.1"/>
    </source>
</evidence>
<organism evidence="3 4">
    <name type="scientific">Novipirellula rosea</name>
    <dbReference type="NCBI Taxonomy" id="1031540"/>
    <lineage>
        <taxon>Bacteria</taxon>
        <taxon>Pseudomonadati</taxon>
        <taxon>Planctomycetota</taxon>
        <taxon>Planctomycetia</taxon>
        <taxon>Pirellulales</taxon>
        <taxon>Pirellulaceae</taxon>
        <taxon>Novipirellula</taxon>
    </lineage>
</organism>
<name>A0ABP8MHB0_9BACT</name>
<dbReference type="PANTHER" id="PTHR30093">
    <property type="entry name" value="GENERAL SECRETION PATHWAY PROTEIN G"/>
    <property type="match status" value="1"/>
</dbReference>
<reference evidence="4" key="1">
    <citation type="journal article" date="2019" name="Int. J. Syst. Evol. Microbiol.">
        <title>The Global Catalogue of Microorganisms (GCM) 10K type strain sequencing project: providing services to taxonomists for standard genome sequencing and annotation.</title>
        <authorList>
            <consortium name="The Broad Institute Genomics Platform"/>
            <consortium name="The Broad Institute Genome Sequencing Center for Infectious Disease"/>
            <person name="Wu L."/>
            <person name="Ma J."/>
        </authorList>
    </citation>
    <scope>NUCLEOTIDE SEQUENCE [LARGE SCALE GENOMIC DNA]</scope>
    <source>
        <strain evidence="4">JCM 17759</strain>
    </source>
</reference>